<reference evidence="4" key="1">
    <citation type="submission" date="2017-10" db="EMBL/GenBank/DDBJ databases">
        <title>Rapid genome shrinkage in a self-fertile nematode reveals novel sperm competition proteins.</title>
        <authorList>
            <person name="Yin D."/>
            <person name="Schwarz E.M."/>
            <person name="Thomas C.G."/>
            <person name="Felde R.L."/>
            <person name="Korf I.F."/>
            <person name="Cutter A.D."/>
            <person name="Schartner C.M."/>
            <person name="Ralston E.J."/>
            <person name="Meyer B.J."/>
            <person name="Haag E.S."/>
        </authorList>
    </citation>
    <scope>NUCLEOTIDE SEQUENCE [LARGE SCALE GENOMIC DNA]</scope>
    <source>
        <strain evidence="4">JU1422</strain>
    </source>
</reference>
<dbReference type="Pfam" id="PF00646">
    <property type="entry name" value="F-box"/>
    <property type="match status" value="1"/>
</dbReference>
<organism evidence="3 4">
    <name type="scientific">Caenorhabditis nigoni</name>
    <dbReference type="NCBI Taxonomy" id="1611254"/>
    <lineage>
        <taxon>Eukaryota</taxon>
        <taxon>Metazoa</taxon>
        <taxon>Ecdysozoa</taxon>
        <taxon>Nematoda</taxon>
        <taxon>Chromadorea</taxon>
        <taxon>Rhabditida</taxon>
        <taxon>Rhabditina</taxon>
        <taxon>Rhabditomorpha</taxon>
        <taxon>Rhabditoidea</taxon>
        <taxon>Rhabditidae</taxon>
        <taxon>Peloderinae</taxon>
        <taxon>Caenorhabditis</taxon>
    </lineage>
</organism>
<dbReference type="Pfam" id="PF17906">
    <property type="entry name" value="HTH_48"/>
    <property type="match status" value="1"/>
</dbReference>
<dbReference type="CDD" id="cd22150">
    <property type="entry name" value="F-box_CeFBXA-like"/>
    <property type="match status" value="1"/>
</dbReference>
<accession>A0A2G5SHV9</accession>
<comment type="caution">
    <text evidence="3">The sequence shown here is derived from an EMBL/GenBank/DDBJ whole genome shotgun (WGS) entry which is preliminary data.</text>
</comment>
<evidence type="ECO:0000313" key="3">
    <source>
        <dbReference type="EMBL" id="PIC14607.1"/>
    </source>
</evidence>
<sequence>MRPKLDEKFEKDSKIRATLVLSEFLEKRPIFESFKKLCSKFGVNFMNYTEFEFWFMRFSAGNFDLDYDRSQDPKYCTITDLPIHIFQKILDKLGDDFQKETRWKLRHVSKSFRDIVDAQKLPKIEEIQIGCDGKSINLNFRKYLNVWQDEKSRTAINLSYNSRKLAVDDLVSVLARPDGYKLYKLKIGKKIDNRFFELLCEKLRETSAKIAVEDVDLHWDNEQSIIDFLKLFQSIRAIEIERDDDKKPINQGWIDKINKINSLKTRSCVVIGREFTAYDPDFLIPRGLNLSEMVLYFNKLGVRKAIQIVQKLLESPRLEYCKLCTGIKGKTTFVKELLKLGVKNHPNKCSSFFKYPIPNSDDFFEICTYGNSDYILDVFIKRISTDST</sequence>
<protein>
    <submittedName>
        <fullName evidence="3">Uncharacterized protein</fullName>
    </submittedName>
</protein>
<dbReference type="EMBL" id="PDUG01000007">
    <property type="protein sequence ID" value="PIC14607.1"/>
    <property type="molecule type" value="Genomic_DNA"/>
</dbReference>
<dbReference type="AlphaFoldDB" id="A0A2G5SHV9"/>
<dbReference type="OrthoDB" id="8056713at2759"/>
<proteinExistence type="predicted"/>
<evidence type="ECO:0000313" key="4">
    <source>
        <dbReference type="Proteomes" id="UP000230233"/>
    </source>
</evidence>
<dbReference type="InterPro" id="IPR001810">
    <property type="entry name" value="F-box_dom"/>
</dbReference>
<evidence type="ECO:0000259" key="2">
    <source>
        <dbReference type="Pfam" id="PF17906"/>
    </source>
</evidence>
<dbReference type="InterPro" id="IPR041426">
    <property type="entry name" value="Mos1_HTH"/>
</dbReference>
<gene>
    <name evidence="3" type="ORF">B9Z55_026859</name>
</gene>
<name>A0A2G5SHV9_9PELO</name>
<keyword evidence="4" id="KW-1185">Reference proteome</keyword>
<feature type="domain" description="F-box" evidence="1">
    <location>
        <begin position="78"/>
        <end position="121"/>
    </location>
</feature>
<evidence type="ECO:0000259" key="1">
    <source>
        <dbReference type="Pfam" id="PF00646"/>
    </source>
</evidence>
<feature type="domain" description="Mos1 transposase HTH" evidence="2">
    <location>
        <begin position="20"/>
        <end position="62"/>
    </location>
</feature>
<dbReference type="Proteomes" id="UP000230233">
    <property type="component" value="Unassembled WGS sequence"/>
</dbReference>